<dbReference type="Proteomes" id="UP000762676">
    <property type="component" value="Unassembled WGS sequence"/>
</dbReference>
<organism evidence="2 3">
    <name type="scientific">Elysia marginata</name>
    <dbReference type="NCBI Taxonomy" id="1093978"/>
    <lineage>
        <taxon>Eukaryota</taxon>
        <taxon>Metazoa</taxon>
        <taxon>Spiralia</taxon>
        <taxon>Lophotrochozoa</taxon>
        <taxon>Mollusca</taxon>
        <taxon>Gastropoda</taxon>
        <taxon>Heterobranchia</taxon>
        <taxon>Euthyneura</taxon>
        <taxon>Panpulmonata</taxon>
        <taxon>Sacoglossa</taxon>
        <taxon>Placobranchoidea</taxon>
        <taxon>Plakobranchidae</taxon>
        <taxon>Elysia</taxon>
    </lineage>
</organism>
<sequence length="126" mass="14199">MSNKDCRSDKMRHKLPQTGAFCFTWVASSLATRECRDGDPPPPSTPPLQRWKVISSGQKGYRSCVCPLSPVQSSKDKSSIQCRKQRKQRAQDSAMSKRIRGSVPVFILTLRSSFSLKSIEPVREKN</sequence>
<name>A0AAV4I3E7_9GAST</name>
<proteinExistence type="predicted"/>
<keyword evidence="3" id="KW-1185">Reference proteome</keyword>
<protein>
    <submittedName>
        <fullName evidence="2">Uncharacterized protein</fullName>
    </submittedName>
</protein>
<comment type="caution">
    <text evidence="2">The sequence shown here is derived from an EMBL/GenBank/DDBJ whole genome shotgun (WGS) entry which is preliminary data.</text>
</comment>
<evidence type="ECO:0000313" key="2">
    <source>
        <dbReference type="EMBL" id="GFS05024.1"/>
    </source>
</evidence>
<evidence type="ECO:0000313" key="3">
    <source>
        <dbReference type="Proteomes" id="UP000762676"/>
    </source>
</evidence>
<reference evidence="2 3" key="1">
    <citation type="journal article" date="2021" name="Elife">
        <title>Chloroplast acquisition without the gene transfer in kleptoplastic sea slugs, Plakobranchus ocellatus.</title>
        <authorList>
            <person name="Maeda T."/>
            <person name="Takahashi S."/>
            <person name="Yoshida T."/>
            <person name="Shimamura S."/>
            <person name="Takaki Y."/>
            <person name="Nagai Y."/>
            <person name="Toyoda A."/>
            <person name="Suzuki Y."/>
            <person name="Arimoto A."/>
            <person name="Ishii H."/>
            <person name="Satoh N."/>
            <person name="Nishiyama T."/>
            <person name="Hasebe M."/>
            <person name="Maruyama T."/>
            <person name="Minagawa J."/>
            <person name="Obokata J."/>
            <person name="Shigenobu S."/>
        </authorList>
    </citation>
    <scope>NUCLEOTIDE SEQUENCE [LARGE SCALE GENOMIC DNA]</scope>
</reference>
<feature type="region of interest" description="Disordered" evidence="1">
    <location>
        <begin position="69"/>
        <end position="96"/>
    </location>
</feature>
<evidence type="ECO:0000256" key="1">
    <source>
        <dbReference type="SAM" id="MobiDB-lite"/>
    </source>
</evidence>
<dbReference type="EMBL" id="BMAT01009367">
    <property type="protein sequence ID" value="GFS05024.1"/>
    <property type="molecule type" value="Genomic_DNA"/>
</dbReference>
<dbReference type="AlphaFoldDB" id="A0AAV4I3E7"/>
<gene>
    <name evidence="2" type="ORF">ElyMa_004670800</name>
</gene>
<accession>A0AAV4I3E7</accession>